<comment type="caution">
    <text evidence="1">The sequence shown here is derived from an EMBL/GenBank/DDBJ whole genome shotgun (WGS) entry which is preliminary data.</text>
</comment>
<accession>A0A6S7I7E8</accession>
<evidence type="ECO:0000313" key="2">
    <source>
        <dbReference type="Proteomes" id="UP001152795"/>
    </source>
</evidence>
<name>A0A6S7I7E8_PARCT</name>
<protein>
    <submittedName>
        <fullName evidence="1">Uncharacterized protein</fullName>
    </submittedName>
</protein>
<dbReference type="Proteomes" id="UP001152795">
    <property type="component" value="Unassembled WGS sequence"/>
</dbReference>
<sequence>RAVQTALNQNDIDFEQYGINDNGPLPKLQTNNHVAIPRSTVQLADEERTILTLTIDPLVQDNNHGINSFLQVVEMVTHFVT</sequence>
<dbReference type="EMBL" id="CACRXK020007609">
    <property type="protein sequence ID" value="CAB4012713.1"/>
    <property type="molecule type" value="Genomic_DNA"/>
</dbReference>
<reference evidence="1" key="1">
    <citation type="submission" date="2020-04" db="EMBL/GenBank/DDBJ databases">
        <authorList>
            <person name="Alioto T."/>
            <person name="Alioto T."/>
            <person name="Gomez Garrido J."/>
        </authorList>
    </citation>
    <scope>NUCLEOTIDE SEQUENCE</scope>
    <source>
        <strain evidence="1">A484AB</strain>
    </source>
</reference>
<organism evidence="1 2">
    <name type="scientific">Paramuricea clavata</name>
    <name type="common">Red gorgonian</name>
    <name type="synonym">Violescent sea-whip</name>
    <dbReference type="NCBI Taxonomy" id="317549"/>
    <lineage>
        <taxon>Eukaryota</taxon>
        <taxon>Metazoa</taxon>
        <taxon>Cnidaria</taxon>
        <taxon>Anthozoa</taxon>
        <taxon>Octocorallia</taxon>
        <taxon>Malacalcyonacea</taxon>
        <taxon>Plexauridae</taxon>
        <taxon>Paramuricea</taxon>
    </lineage>
</organism>
<feature type="non-terminal residue" evidence="1">
    <location>
        <position position="1"/>
    </location>
</feature>
<keyword evidence="2" id="KW-1185">Reference proteome</keyword>
<evidence type="ECO:0000313" key="1">
    <source>
        <dbReference type="EMBL" id="CAB4012713.1"/>
    </source>
</evidence>
<proteinExistence type="predicted"/>
<dbReference type="AlphaFoldDB" id="A0A6S7I7E8"/>
<gene>
    <name evidence="1" type="ORF">PACLA_8A025858</name>
</gene>